<dbReference type="GO" id="GO:0003677">
    <property type="term" value="F:DNA binding"/>
    <property type="evidence" value="ECO:0007669"/>
    <property type="project" value="InterPro"/>
</dbReference>
<evidence type="ECO:0000259" key="5">
    <source>
        <dbReference type="Pfam" id="PF04542"/>
    </source>
</evidence>
<proteinExistence type="inferred from homology"/>
<dbReference type="Pfam" id="PF08281">
    <property type="entry name" value="Sigma70_r4_2"/>
    <property type="match status" value="1"/>
</dbReference>
<dbReference type="CDD" id="cd06171">
    <property type="entry name" value="Sigma70_r4"/>
    <property type="match status" value="1"/>
</dbReference>
<feature type="domain" description="RNA polymerase sigma-70 region 2" evidence="5">
    <location>
        <begin position="51"/>
        <end position="113"/>
    </location>
</feature>
<dbReference type="InterPro" id="IPR036388">
    <property type="entry name" value="WH-like_DNA-bd_sf"/>
</dbReference>
<dbReference type="KEGG" id="nha:Nham_2674"/>
<keyword evidence="4" id="KW-0804">Transcription</keyword>
<dbReference type="NCBIfam" id="TIGR02937">
    <property type="entry name" value="sigma70-ECF"/>
    <property type="match status" value="1"/>
</dbReference>
<name>Q1QJZ4_NITHX</name>
<dbReference type="InterPro" id="IPR013249">
    <property type="entry name" value="RNA_pol_sigma70_r4_t2"/>
</dbReference>
<dbReference type="HOGENOM" id="CLU_047691_1_2_5"/>
<reference evidence="7 8" key="1">
    <citation type="submission" date="2006-03" db="EMBL/GenBank/DDBJ databases">
        <title>Complete sequence of chromosome of Nitrobacter hamburgensis X14.</title>
        <authorList>
            <consortium name="US DOE Joint Genome Institute"/>
            <person name="Copeland A."/>
            <person name="Lucas S."/>
            <person name="Lapidus A."/>
            <person name="Barry K."/>
            <person name="Detter J.C."/>
            <person name="Glavina del Rio T."/>
            <person name="Hammon N."/>
            <person name="Israni S."/>
            <person name="Dalin E."/>
            <person name="Tice H."/>
            <person name="Pitluck S."/>
            <person name="Chain P."/>
            <person name="Malfatti S."/>
            <person name="Shin M."/>
            <person name="Vergez L."/>
            <person name="Schmutz J."/>
            <person name="Larimer F."/>
            <person name="Land M."/>
            <person name="Hauser L."/>
            <person name="Kyrpides N."/>
            <person name="Ivanova N."/>
            <person name="Ward B."/>
            <person name="Arp D."/>
            <person name="Klotz M."/>
            <person name="Stein L."/>
            <person name="O'Mullan G."/>
            <person name="Starkenburg S."/>
            <person name="Sayavedra L."/>
            <person name="Poret-Peterson A.T."/>
            <person name="Gentry M.E."/>
            <person name="Bruce D."/>
            <person name="Richardson P."/>
        </authorList>
    </citation>
    <scope>NUCLEOTIDE SEQUENCE [LARGE SCALE GENOMIC DNA]</scope>
    <source>
        <strain evidence="8">DSM 10229 / NCIMB 13809 / X14</strain>
    </source>
</reference>
<dbReference type="Gene3D" id="1.10.10.10">
    <property type="entry name" value="Winged helix-like DNA-binding domain superfamily/Winged helix DNA-binding domain"/>
    <property type="match status" value="1"/>
</dbReference>
<evidence type="ECO:0000313" key="7">
    <source>
        <dbReference type="EMBL" id="ABE63453.1"/>
    </source>
</evidence>
<evidence type="ECO:0000256" key="3">
    <source>
        <dbReference type="ARBA" id="ARBA00023082"/>
    </source>
</evidence>
<dbReference type="STRING" id="323097.Nham_2674"/>
<gene>
    <name evidence="7" type="ordered locus">Nham_2674</name>
</gene>
<keyword evidence="8" id="KW-1185">Reference proteome</keyword>
<dbReference type="GO" id="GO:0016987">
    <property type="term" value="F:sigma factor activity"/>
    <property type="evidence" value="ECO:0007669"/>
    <property type="project" value="UniProtKB-KW"/>
</dbReference>
<evidence type="ECO:0000256" key="1">
    <source>
        <dbReference type="ARBA" id="ARBA00010641"/>
    </source>
</evidence>
<organism evidence="7 8">
    <name type="scientific">Nitrobacter hamburgensis (strain DSM 10229 / NCIMB 13809 / X14)</name>
    <dbReference type="NCBI Taxonomy" id="323097"/>
    <lineage>
        <taxon>Bacteria</taxon>
        <taxon>Pseudomonadati</taxon>
        <taxon>Pseudomonadota</taxon>
        <taxon>Alphaproteobacteria</taxon>
        <taxon>Hyphomicrobiales</taxon>
        <taxon>Nitrobacteraceae</taxon>
        <taxon>Nitrobacter</taxon>
    </lineage>
</organism>
<dbReference type="InterPro" id="IPR039425">
    <property type="entry name" value="RNA_pol_sigma-70-like"/>
</dbReference>
<dbReference type="AlphaFoldDB" id="Q1QJZ4"/>
<dbReference type="InterPro" id="IPR013325">
    <property type="entry name" value="RNA_pol_sigma_r2"/>
</dbReference>
<keyword evidence="2" id="KW-0805">Transcription regulation</keyword>
<evidence type="ECO:0000313" key="8">
    <source>
        <dbReference type="Proteomes" id="UP000001953"/>
    </source>
</evidence>
<sequence>MSNGQKQGINLGFGRHHPARAHPAANIAMLFGSSRDDQAKAQRFREAALPYLDDVYTVARYLLRNPADAEDAVQECYLRALNHFDSYRGPAMKPWLLAILRNVCHAEFARRTRSSTTTIDDLPESAEAAAAPLWRETQDTPETQVLQERDANSIRRMIAALEEPFRETFVLREIQNLSYREIAETVGAPVGTVMSRLARARAMLRSAWLAEQEQSK</sequence>
<evidence type="ECO:0000256" key="4">
    <source>
        <dbReference type="ARBA" id="ARBA00023163"/>
    </source>
</evidence>
<dbReference type="eggNOG" id="COG1595">
    <property type="taxonomic scope" value="Bacteria"/>
</dbReference>
<comment type="similarity">
    <text evidence="1">Belongs to the sigma-70 factor family. ECF subfamily.</text>
</comment>
<dbReference type="EMBL" id="CP000319">
    <property type="protein sequence ID" value="ABE63453.1"/>
    <property type="molecule type" value="Genomic_DNA"/>
</dbReference>
<dbReference type="Pfam" id="PF04542">
    <property type="entry name" value="Sigma70_r2"/>
    <property type="match status" value="1"/>
</dbReference>
<keyword evidence="3" id="KW-0731">Sigma factor</keyword>
<dbReference type="PANTHER" id="PTHR43133:SF25">
    <property type="entry name" value="RNA POLYMERASE SIGMA FACTOR RFAY-RELATED"/>
    <property type="match status" value="1"/>
</dbReference>
<dbReference type="SUPFAM" id="SSF88659">
    <property type="entry name" value="Sigma3 and sigma4 domains of RNA polymerase sigma factors"/>
    <property type="match status" value="1"/>
</dbReference>
<dbReference type="Proteomes" id="UP000001953">
    <property type="component" value="Chromosome"/>
</dbReference>
<evidence type="ECO:0000259" key="6">
    <source>
        <dbReference type="Pfam" id="PF08281"/>
    </source>
</evidence>
<dbReference type="GO" id="GO:0006352">
    <property type="term" value="P:DNA-templated transcription initiation"/>
    <property type="evidence" value="ECO:0007669"/>
    <property type="project" value="InterPro"/>
</dbReference>
<protein>
    <submittedName>
        <fullName evidence="7">Sigma-24 (FecI-like)</fullName>
    </submittedName>
</protein>
<dbReference type="InterPro" id="IPR007627">
    <property type="entry name" value="RNA_pol_sigma70_r2"/>
</dbReference>
<accession>Q1QJZ4</accession>
<dbReference type="Gene3D" id="1.10.1740.10">
    <property type="match status" value="1"/>
</dbReference>
<dbReference type="SUPFAM" id="SSF88946">
    <property type="entry name" value="Sigma2 domain of RNA polymerase sigma factors"/>
    <property type="match status" value="1"/>
</dbReference>
<dbReference type="InterPro" id="IPR014284">
    <property type="entry name" value="RNA_pol_sigma-70_dom"/>
</dbReference>
<feature type="domain" description="RNA polymerase sigma factor 70 region 4 type 2" evidence="6">
    <location>
        <begin position="153"/>
        <end position="204"/>
    </location>
</feature>
<dbReference type="InterPro" id="IPR013324">
    <property type="entry name" value="RNA_pol_sigma_r3/r4-like"/>
</dbReference>
<dbReference type="PANTHER" id="PTHR43133">
    <property type="entry name" value="RNA POLYMERASE ECF-TYPE SIGMA FACTO"/>
    <property type="match status" value="1"/>
</dbReference>
<evidence type="ECO:0000256" key="2">
    <source>
        <dbReference type="ARBA" id="ARBA00023015"/>
    </source>
</evidence>